<keyword evidence="2 6" id="KW-0689">Ribosomal protein</keyword>
<comment type="similarity">
    <text evidence="1">Belongs to the universal ribosomal protein uL29 family.</text>
</comment>
<comment type="caution">
    <text evidence="6">The sequence shown here is derived from an EMBL/GenBank/DDBJ whole genome shotgun (WGS) entry which is preliminary data.</text>
</comment>
<dbReference type="GO" id="GO:0003735">
    <property type="term" value="F:structural constituent of ribosome"/>
    <property type="evidence" value="ECO:0007669"/>
    <property type="project" value="InterPro"/>
</dbReference>
<sequence>MKRKDYIDLKGKTIKELIKMASDKKTESVKKKMQILGGKEKNLKVYRNLRAEIAKILTLIREKEILEKVQPKEVETKK</sequence>
<evidence type="ECO:0000313" key="6">
    <source>
        <dbReference type="EMBL" id="OGM88595.1"/>
    </source>
</evidence>
<evidence type="ECO:0000256" key="3">
    <source>
        <dbReference type="ARBA" id="ARBA00023274"/>
    </source>
</evidence>
<evidence type="ECO:0000313" key="7">
    <source>
        <dbReference type="Proteomes" id="UP000177596"/>
    </source>
</evidence>
<dbReference type="GO" id="GO:0005840">
    <property type="term" value="C:ribosome"/>
    <property type="evidence" value="ECO:0007669"/>
    <property type="project" value="UniProtKB-KW"/>
</dbReference>
<evidence type="ECO:0000256" key="1">
    <source>
        <dbReference type="ARBA" id="ARBA00009254"/>
    </source>
</evidence>
<dbReference type="GO" id="GO:1990904">
    <property type="term" value="C:ribonucleoprotein complex"/>
    <property type="evidence" value="ECO:0007669"/>
    <property type="project" value="UniProtKB-KW"/>
</dbReference>
<dbReference type="NCBIfam" id="TIGR00012">
    <property type="entry name" value="L29"/>
    <property type="match status" value="1"/>
</dbReference>
<dbReference type="EMBL" id="MGIL01000007">
    <property type="protein sequence ID" value="OGM88595.1"/>
    <property type="molecule type" value="Genomic_DNA"/>
</dbReference>
<reference evidence="6 7" key="1">
    <citation type="journal article" date="2016" name="Nat. Commun.">
        <title>Thousands of microbial genomes shed light on interconnected biogeochemical processes in an aquifer system.</title>
        <authorList>
            <person name="Anantharaman K."/>
            <person name="Brown C.T."/>
            <person name="Hug L.A."/>
            <person name="Sharon I."/>
            <person name="Castelle C.J."/>
            <person name="Probst A.J."/>
            <person name="Thomas B.C."/>
            <person name="Singh A."/>
            <person name="Wilkins M.J."/>
            <person name="Karaoz U."/>
            <person name="Brodie E.L."/>
            <person name="Williams K.H."/>
            <person name="Hubbard S.S."/>
            <person name="Banfield J.F."/>
        </authorList>
    </citation>
    <scope>NUCLEOTIDE SEQUENCE [LARGE SCALE GENOMIC DNA]</scope>
</reference>
<evidence type="ECO:0000256" key="4">
    <source>
        <dbReference type="ARBA" id="ARBA00035204"/>
    </source>
</evidence>
<dbReference type="InterPro" id="IPR036049">
    <property type="entry name" value="Ribosomal_uL29_sf"/>
</dbReference>
<dbReference type="SUPFAM" id="SSF46561">
    <property type="entry name" value="Ribosomal protein L29 (L29p)"/>
    <property type="match status" value="1"/>
</dbReference>
<dbReference type="AlphaFoldDB" id="A0A1F8DLD5"/>
<evidence type="ECO:0000256" key="2">
    <source>
        <dbReference type="ARBA" id="ARBA00022980"/>
    </source>
</evidence>
<dbReference type="InterPro" id="IPR001854">
    <property type="entry name" value="Ribosomal_uL29"/>
</dbReference>
<keyword evidence="3" id="KW-0687">Ribonucleoprotein</keyword>
<proteinExistence type="inferred from homology"/>
<dbReference type="Gene3D" id="1.10.287.310">
    <property type="match status" value="1"/>
</dbReference>
<name>A0A1F8DLD5_9BACT</name>
<evidence type="ECO:0000256" key="5">
    <source>
        <dbReference type="ARBA" id="ARBA00035476"/>
    </source>
</evidence>
<organism evidence="6 7">
    <name type="scientific">Candidatus Woesebacteria bacterium RIFOXYD1_FULL_43_18</name>
    <dbReference type="NCBI Taxonomy" id="1802551"/>
    <lineage>
        <taxon>Bacteria</taxon>
        <taxon>Candidatus Woeseibacteriota</taxon>
    </lineage>
</organism>
<dbReference type="Proteomes" id="UP000177596">
    <property type="component" value="Unassembled WGS sequence"/>
</dbReference>
<protein>
    <recommendedName>
        <fullName evidence="4">Large ribosomal subunit protein uL29</fullName>
    </recommendedName>
    <alternativeName>
        <fullName evidence="5">50S ribosomal protein L29</fullName>
    </alternativeName>
</protein>
<accession>A0A1F8DLD5</accession>
<gene>
    <name evidence="6" type="ORF">A2573_03240</name>
</gene>
<dbReference type="GO" id="GO:0006412">
    <property type="term" value="P:translation"/>
    <property type="evidence" value="ECO:0007669"/>
    <property type="project" value="InterPro"/>
</dbReference>
<dbReference type="Pfam" id="PF00831">
    <property type="entry name" value="Ribosomal_L29"/>
    <property type="match status" value="1"/>
</dbReference>